<evidence type="ECO:0000313" key="2">
    <source>
        <dbReference type="Proteomes" id="UP000601435"/>
    </source>
</evidence>
<dbReference type="Proteomes" id="UP000601435">
    <property type="component" value="Unassembled WGS sequence"/>
</dbReference>
<feature type="non-terminal residue" evidence="1">
    <location>
        <position position="1"/>
    </location>
</feature>
<proteinExistence type="predicted"/>
<reference evidence="1" key="1">
    <citation type="submission" date="2021-02" db="EMBL/GenBank/DDBJ databases">
        <authorList>
            <person name="Dougan E. K."/>
            <person name="Rhodes N."/>
            <person name="Thang M."/>
            <person name="Chan C."/>
        </authorList>
    </citation>
    <scope>NUCLEOTIDE SEQUENCE</scope>
</reference>
<keyword evidence="2" id="KW-1185">Reference proteome</keyword>
<feature type="non-terminal residue" evidence="1">
    <location>
        <position position="477"/>
    </location>
</feature>
<name>A0A813BX23_9DINO</name>
<sequence length="477" mass="54414">DERNLIGDTVRNSASLKDALMALGEAIPKFTVKNSESSYYLNRTTLRNWFNDHQRLGKALALAKKIAADTSSVDEPPSANDKDRAEVKTADELAKLLAVRLPGFSCEDREAANYIPRGTLYSWCHRQQVKNWFGQKLPPATWQEEHGHYFAVLSNKPKQRPDMEPESVDLDVKWFTSGSWTFCPHCGRHQARTFTAEWSITDYKADRPCKPCCDPDALHLLRSPQCQLPFGKLMGYVTPMPQNWLPWICHLQGIGLPLTTLLSEKEIHDLALADIKVDFATKRGGHAEVVSRQKKTVVRCVWRPRSLLDLPRSPAAQKAFEWLMDNNTTYRGYVEKHHSLLAAGEPREIQTASLLLQTPGIEVAVRPWLYPLTSFADSDLQLRLHALGWTSENSKPSVRAGFLRKILSRCMEYSRDYPLKALYYDLCMAHTISAVVSIGIKQKVAPEIIASDMDIFEGYWYQQIRKMEDICRLEHER</sequence>
<evidence type="ECO:0000313" key="1">
    <source>
        <dbReference type="EMBL" id="CAE7920660.1"/>
    </source>
</evidence>
<gene>
    <name evidence="1" type="primary">UBP25</name>
    <name evidence="1" type="ORF">SNEC2469_LOCUS31695</name>
</gene>
<dbReference type="OrthoDB" id="289038at2759"/>
<protein>
    <submittedName>
        <fullName evidence="1">UBP25 protein</fullName>
    </submittedName>
</protein>
<accession>A0A813BX23</accession>
<comment type="caution">
    <text evidence="1">The sequence shown here is derived from an EMBL/GenBank/DDBJ whole genome shotgun (WGS) entry which is preliminary data.</text>
</comment>
<organism evidence="1 2">
    <name type="scientific">Symbiodinium necroappetens</name>
    <dbReference type="NCBI Taxonomy" id="1628268"/>
    <lineage>
        <taxon>Eukaryota</taxon>
        <taxon>Sar</taxon>
        <taxon>Alveolata</taxon>
        <taxon>Dinophyceae</taxon>
        <taxon>Suessiales</taxon>
        <taxon>Symbiodiniaceae</taxon>
        <taxon>Symbiodinium</taxon>
    </lineage>
</organism>
<dbReference type="AlphaFoldDB" id="A0A813BX23"/>
<dbReference type="EMBL" id="CAJNJA010077579">
    <property type="protein sequence ID" value="CAE7920660.1"/>
    <property type="molecule type" value="Genomic_DNA"/>
</dbReference>